<dbReference type="SUPFAM" id="SSF53474">
    <property type="entry name" value="alpha/beta-Hydrolases"/>
    <property type="match status" value="1"/>
</dbReference>
<proteinExistence type="inferred from homology"/>
<evidence type="ECO:0000259" key="4">
    <source>
        <dbReference type="Pfam" id="PF00135"/>
    </source>
</evidence>
<keyword evidence="2 3" id="KW-0378">Hydrolase</keyword>
<name>A0ABQ6JEK8_9ACTN</name>
<dbReference type="InterPro" id="IPR002018">
    <property type="entry name" value="CarbesteraseB"/>
</dbReference>
<dbReference type="Proteomes" id="UP001157017">
    <property type="component" value="Unassembled WGS sequence"/>
</dbReference>
<dbReference type="InterPro" id="IPR019826">
    <property type="entry name" value="Carboxylesterase_B_AS"/>
</dbReference>
<comment type="caution">
    <text evidence="5">The sequence shown here is derived from an EMBL/GenBank/DDBJ whole genome shotgun (WGS) entry which is preliminary data.</text>
</comment>
<evidence type="ECO:0000256" key="1">
    <source>
        <dbReference type="ARBA" id="ARBA00005964"/>
    </source>
</evidence>
<evidence type="ECO:0000313" key="6">
    <source>
        <dbReference type="Proteomes" id="UP001157017"/>
    </source>
</evidence>
<dbReference type="InterPro" id="IPR029058">
    <property type="entry name" value="AB_hydrolase_fold"/>
</dbReference>
<evidence type="ECO:0000256" key="3">
    <source>
        <dbReference type="RuleBase" id="RU361235"/>
    </source>
</evidence>
<feature type="domain" description="Carboxylesterase type B" evidence="4">
    <location>
        <begin position="2"/>
        <end position="291"/>
    </location>
</feature>
<dbReference type="EC" id="3.1.1.-" evidence="3"/>
<evidence type="ECO:0000256" key="2">
    <source>
        <dbReference type="ARBA" id="ARBA00022801"/>
    </source>
</evidence>
<dbReference type="InterPro" id="IPR050309">
    <property type="entry name" value="Type-B_Carboxylest/Lipase"/>
</dbReference>
<dbReference type="Pfam" id="PF00135">
    <property type="entry name" value="COesterase"/>
    <property type="match status" value="1"/>
</dbReference>
<evidence type="ECO:0000313" key="5">
    <source>
        <dbReference type="EMBL" id="GMA85854.1"/>
    </source>
</evidence>
<gene>
    <name evidence="5" type="ORF">GCM10025868_11040</name>
</gene>
<sequence>MRDNAAAFGGHPARVTVFGESAGAMSITTLLGLPQATGLFAQAITQSGAAQAAADPADAALVTRELGTALGLDDVRATTLADVDPARLLAAQRRVSQALTTGPDPVRFGASVVAGLMAFVPVVDGDVVPVHPQAALAAGASADVPLLTGTTTEEFRFFLAPPGITASLPAAALPMVLAAQGVPASVVDVYRAHRPDASPGDLLAAIVTDRYFRAPSIAVVEARPRDRSWVYEPAWRSPRLGLGAAHAVDVPFVFDALAAEGTAGLLGDDPPQALADRVHCAWVAFATDGDPGWAPYGDDRAVHVFDEPADRLVHAPRDDERALWAG</sequence>
<dbReference type="PANTHER" id="PTHR11559">
    <property type="entry name" value="CARBOXYLESTERASE"/>
    <property type="match status" value="1"/>
</dbReference>
<accession>A0ABQ6JEK8</accession>
<protein>
    <recommendedName>
        <fullName evidence="3">Carboxylic ester hydrolase</fullName>
        <ecNumber evidence="3">3.1.1.-</ecNumber>
    </recommendedName>
</protein>
<reference evidence="6" key="1">
    <citation type="journal article" date="2019" name="Int. J. Syst. Evol. Microbiol.">
        <title>The Global Catalogue of Microorganisms (GCM) 10K type strain sequencing project: providing services to taxonomists for standard genome sequencing and annotation.</title>
        <authorList>
            <consortium name="The Broad Institute Genomics Platform"/>
            <consortium name="The Broad Institute Genome Sequencing Center for Infectious Disease"/>
            <person name="Wu L."/>
            <person name="Ma J."/>
        </authorList>
    </citation>
    <scope>NUCLEOTIDE SEQUENCE [LARGE SCALE GENOMIC DNA]</scope>
    <source>
        <strain evidence="6">NBRC 108730</strain>
    </source>
</reference>
<keyword evidence="6" id="KW-1185">Reference proteome</keyword>
<organism evidence="5 6">
    <name type="scientific">Angustibacter aerolatus</name>
    <dbReference type="NCBI Taxonomy" id="1162965"/>
    <lineage>
        <taxon>Bacteria</taxon>
        <taxon>Bacillati</taxon>
        <taxon>Actinomycetota</taxon>
        <taxon>Actinomycetes</taxon>
        <taxon>Kineosporiales</taxon>
        <taxon>Kineosporiaceae</taxon>
    </lineage>
</organism>
<comment type="similarity">
    <text evidence="1 3">Belongs to the type-B carboxylesterase/lipase family.</text>
</comment>
<dbReference type="Gene3D" id="3.40.50.1820">
    <property type="entry name" value="alpha/beta hydrolase"/>
    <property type="match status" value="1"/>
</dbReference>
<dbReference type="EMBL" id="BSUZ01000001">
    <property type="protein sequence ID" value="GMA85854.1"/>
    <property type="molecule type" value="Genomic_DNA"/>
</dbReference>
<dbReference type="PROSITE" id="PS00122">
    <property type="entry name" value="CARBOXYLESTERASE_B_1"/>
    <property type="match status" value="1"/>
</dbReference>